<organism evidence="3">
    <name type="scientific">uncultured microorganism</name>
    <dbReference type="NCBI Taxonomy" id="358574"/>
    <lineage>
        <taxon>unclassified sequences</taxon>
        <taxon>environmental samples</taxon>
    </lineage>
</organism>
<dbReference type="AlphaFoldDB" id="F8UI59"/>
<dbReference type="GO" id="GO:0003700">
    <property type="term" value="F:DNA-binding transcription factor activity"/>
    <property type="evidence" value="ECO:0007669"/>
    <property type="project" value="TreeGrafter"/>
</dbReference>
<evidence type="ECO:0000259" key="2">
    <source>
        <dbReference type="PROSITE" id="PS50943"/>
    </source>
</evidence>
<dbReference type="InterPro" id="IPR010982">
    <property type="entry name" value="Lambda_DNA-bd_dom_sf"/>
</dbReference>
<accession>F8UI59</accession>
<keyword evidence="1" id="KW-0238">DNA-binding</keyword>
<gene>
    <name evidence="3" type="ORF">LDC_03501</name>
</gene>
<sequence length="184" mass="19638">MPNQIERRVGAQLEALRRHRGWSLRELAEASGLALTTVHQVETGRTSAGLGTLQALATALGVPLGALLEEPGLPAPAVRLAAADRPAVELAGGRIERLASGLASQRLRGLVLTLEARRESAPTPIAHPGQELVLGLEGTCVYEVAGERHRLATGDSLLFESRQPHRALNPGRRRARVLLVLYAP</sequence>
<feature type="domain" description="HTH cro/C1-type" evidence="2">
    <location>
        <begin position="13"/>
        <end position="67"/>
    </location>
</feature>
<dbReference type="CDD" id="cd02209">
    <property type="entry name" value="cupin_XRE_C"/>
    <property type="match status" value="1"/>
</dbReference>
<name>F8UI59_9ZZZZ</name>
<dbReference type="PANTHER" id="PTHR46797:SF2">
    <property type="entry name" value="TRANSCRIPTIONAL REGULATOR"/>
    <property type="match status" value="1"/>
</dbReference>
<evidence type="ECO:0000256" key="1">
    <source>
        <dbReference type="ARBA" id="ARBA00023125"/>
    </source>
</evidence>
<dbReference type="InterPro" id="IPR050807">
    <property type="entry name" value="TransReg_Diox_bact_type"/>
</dbReference>
<dbReference type="PROSITE" id="PS50943">
    <property type="entry name" value="HTH_CROC1"/>
    <property type="match status" value="1"/>
</dbReference>
<dbReference type="PANTHER" id="PTHR46797">
    <property type="entry name" value="HTH-TYPE TRANSCRIPTIONAL REGULATOR"/>
    <property type="match status" value="1"/>
</dbReference>
<dbReference type="SMART" id="SM00530">
    <property type="entry name" value="HTH_XRE"/>
    <property type="match status" value="1"/>
</dbReference>
<protein>
    <submittedName>
        <fullName evidence="3">Transcriptional regulator XRE family</fullName>
    </submittedName>
</protein>
<dbReference type="Gene3D" id="2.60.120.10">
    <property type="entry name" value="Jelly Rolls"/>
    <property type="match status" value="1"/>
</dbReference>
<evidence type="ECO:0000313" key="3">
    <source>
        <dbReference type="EMBL" id="AEI30716.1"/>
    </source>
</evidence>
<dbReference type="GO" id="GO:0003677">
    <property type="term" value="F:DNA binding"/>
    <property type="evidence" value="ECO:0007669"/>
    <property type="project" value="UniProtKB-KW"/>
</dbReference>
<dbReference type="InterPro" id="IPR001387">
    <property type="entry name" value="Cro/C1-type_HTH"/>
</dbReference>
<dbReference type="InterPro" id="IPR011051">
    <property type="entry name" value="RmlC_Cupin_sf"/>
</dbReference>
<dbReference type="InterPro" id="IPR013096">
    <property type="entry name" value="Cupin_2"/>
</dbReference>
<reference evidence="3" key="1">
    <citation type="submission" date="2011-04" db="EMBL/GenBank/DDBJ databases">
        <title>Taxonomic and functional metagenomic profiling of the microbial community in the anoxic sediment of a brackish shallow lake (Laguna de Carrizo Central Spain).</title>
        <authorList>
            <consortium name="CONSOLIDER consortium CSD2007-00005"/>
            <person name="Guazzaroni M.-E."/>
            <person name="Richter M."/>
            <person name="Garcia-Salamanca A."/>
            <person name="Yarza P."/>
            <person name="Ferrer M."/>
        </authorList>
    </citation>
    <scope>NUCLEOTIDE SEQUENCE</scope>
</reference>
<dbReference type="InterPro" id="IPR014710">
    <property type="entry name" value="RmlC-like_jellyroll"/>
</dbReference>
<dbReference type="CDD" id="cd00093">
    <property type="entry name" value="HTH_XRE"/>
    <property type="match status" value="1"/>
</dbReference>
<dbReference type="Pfam" id="PF07883">
    <property type="entry name" value="Cupin_2"/>
    <property type="match status" value="1"/>
</dbReference>
<proteinExistence type="predicted"/>
<dbReference type="Gene3D" id="1.10.260.40">
    <property type="entry name" value="lambda repressor-like DNA-binding domains"/>
    <property type="match status" value="1"/>
</dbReference>
<dbReference type="EMBL" id="JF805327">
    <property type="protein sequence ID" value="AEI30716.1"/>
    <property type="molecule type" value="Genomic_DNA"/>
</dbReference>
<feature type="non-terminal residue" evidence="3">
    <location>
        <position position="184"/>
    </location>
</feature>
<dbReference type="SUPFAM" id="SSF47413">
    <property type="entry name" value="lambda repressor-like DNA-binding domains"/>
    <property type="match status" value="1"/>
</dbReference>
<dbReference type="SUPFAM" id="SSF51182">
    <property type="entry name" value="RmlC-like cupins"/>
    <property type="match status" value="1"/>
</dbReference>
<dbReference type="Pfam" id="PF01381">
    <property type="entry name" value="HTH_3"/>
    <property type="match status" value="1"/>
</dbReference>